<gene>
    <name evidence="1" type="ORF">GOP47_0020995</name>
</gene>
<organism evidence="1 2">
    <name type="scientific">Adiantum capillus-veneris</name>
    <name type="common">Maidenhair fern</name>
    <dbReference type="NCBI Taxonomy" id="13818"/>
    <lineage>
        <taxon>Eukaryota</taxon>
        <taxon>Viridiplantae</taxon>
        <taxon>Streptophyta</taxon>
        <taxon>Embryophyta</taxon>
        <taxon>Tracheophyta</taxon>
        <taxon>Polypodiopsida</taxon>
        <taxon>Polypodiidae</taxon>
        <taxon>Polypodiales</taxon>
        <taxon>Pteridineae</taxon>
        <taxon>Pteridaceae</taxon>
        <taxon>Vittarioideae</taxon>
        <taxon>Adiantum</taxon>
    </lineage>
</organism>
<dbReference type="AlphaFoldDB" id="A0A9D4UAH2"/>
<dbReference type="PANTHER" id="PTHR36807">
    <property type="entry name" value="PHOSPHOGLYCOLATE PHOSPHATASE"/>
    <property type="match status" value="1"/>
</dbReference>
<name>A0A9D4UAH2_ADICA</name>
<dbReference type="Pfam" id="PF12452">
    <property type="entry name" value="DUF3685"/>
    <property type="match status" value="2"/>
</dbReference>
<proteinExistence type="predicted"/>
<sequence length="552" mass="62189">MCKSRGGMALRMHQGSCSQQACSTVRVQRAAWRGRSSTNKLPWGTPTRVCAGLCGGSLLQRGGVECRFVESPRFPREIRRRMICNYGGLLTELSRAANTLEWEPAVDNLLLVLSIALAYIAGIVTPSSPAPLRLSEKQPPSARLEISQEIQTVQKPAYEASFSGEEDLWNSARLKLSNSTDVGGDMEDDTVVQKTGHSLQLSLQGVARGPRLRLLLITLEELNKESAYGMSGGGSFIALVGNWQQNENFLRPDWSGLSMQRLCEVIVPICRLWMCREHTRNTKGQPSMTEDCVLPESLDKSLIGEWNLLFDSYSQNYGERKSMKSSLLATGKAEFYADFLYNLCSGCVRQNGYCGAETLRSHKNLVLEDLIIFVADKASALYLDLISTGSTICDSQWFNMMAQSIPSTRLLEKFRNEVALNGWLNDNFQSVTAMFEDRYDLWILKTVHKNSAKNKRHKSKLRVDDSREQESQESTIEIERYKLFARRARALRALTGWRYYFSLYLEFSDICGPLLRTVVTKLGEGISFLLVTLIGRSLGLIYRGIRQSIQWN</sequence>
<dbReference type="EMBL" id="JABFUD020000020">
    <property type="protein sequence ID" value="KAI5064325.1"/>
    <property type="molecule type" value="Genomic_DNA"/>
</dbReference>
<keyword evidence="2" id="KW-1185">Reference proteome</keyword>
<accession>A0A9D4UAH2</accession>
<evidence type="ECO:0000313" key="1">
    <source>
        <dbReference type="EMBL" id="KAI5064325.1"/>
    </source>
</evidence>
<dbReference type="OrthoDB" id="2020436at2759"/>
<dbReference type="PANTHER" id="PTHR36807:SF2">
    <property type="entry name" value="PHOSPHOGLYCOLATE PHOSPHATASE"/>
    <property type="match status" value="1"/>
</dbReference>
<dbReference type="Proteomes" id="UP000886520">
    <property type="component" value="Chromosome 20"/>
</dbReference>
<comment type="caution">
    <text evidence="1">The sequence shown here is derived from an EMBL/GenBank/DDBJ whole genome shotgun (WGS) entry which is preliminary data.</text>
</comment>
<evidence type="ECO:0000313" key="2">
    <source>
        <dbReference type="Proteomes" id="UP000886520"/>
    </source>
</evidence>
<protein>
    <submittedName>
        <fullName evidence="1">Uncharacterized protein</fullName>
    </submittedName>
</protein>
<reference evidence="1" key="1">
    <citation type="submission" date="2021-01" db="EMBL/GenBank/DDBJ databases">
        <title>Adiantum capillus-veneris genome.</title>
        <authorList>
            <person name="Fang Y."/>
            <person name="Liao Q."/>
        </authorList>
    </citation>
    <scope>NUCLEOTIDE SEQUENCE</scope>
    <source>
        <strain evidence="1">H3</strain>
        <tissue evidence="1">Leaf</tissue>
    </source>
</reference>
<dbReference type="InterPro" id="IPR022552">
    <property type="entry name" value="UPF_Ycf55"/>
</dbReference>